<dbReference type="SUPFAM" id="SSF51445">
    <property type="entry name" value="(Trans)glycosidases"/>
    <property type="match status" value="1"/>
</dbReference>
<accession>X1MDG3</accession>
<dbReference type="Gene3D" id="3.20.20.80">
    <property type="entry name" value="Glycosidases"/>
    <property type="match status" value="1"/>
</dbReference>
<dbReference type="EMBL" id="BARV01010472">
    <property type="protein sequence ID" value="GAI12725.1"/>
    <property type="molecule type" value="Genomic_DNA"/>
</dbReference>
<name>X1MDG3_9ZZZZ</name>
<sequence>VIRQEYPEAKIVVGGTSALRYSKDWLFGILKSDEIMPLVDVVCWHPFYGESPAYDDTREFWYEYPSIVQAIKDTASAHGFKGEYYADEAGWGSYQFPPPPDQPVHTDIQAAKYYARAIVMHRGMDIIIKVGDPRPQRVLVFNTVRNLCTVMAGVTTDSVDIQIQSDAADLRSYSFSLPDGDKMIALWTDGVAVDSDPGVAATLTLPWPSAQSVKGIDVLHGYEQQLISSVEDGNLVIRGFLVKDYPIFISSASTVSTISEPD</sequence>
<protein>
    <recommendedName>
        <fullName evidence="2">Asl1-like glycosyl hydrolase catalytic domain-containing protein</fullName>
    </recommendedName>
</protein>
<evidence type="ECO:0008006" key="2">
    <source>
        <dbReference type="Google" id="ProtNLM"/>
    </source>
</evidence>
<organism evidence="1">
    <name type="scientific">marine sediment metagenome</name>
    <dbReference type="NCBI Taxonomy" id="412755"/>
    <lineage>
        <taxon>unclassified sequences</taxon>
        <taxon>metagenomes</taxon>
        <taxon>ecological metagenomes</taxon>
    </lineage>
</organism>
<dbReference type="InterPro" id="IPR017853">
    <property type="entry name" value="GH"/>
</dbReference>
<proteinExistence type="predicted"/>
<dbReference type="AlphaFoldDB" id="X1MDG3"/>
<gene>
    <name evidence="1" type="ORF">S06H3_20255</name>
</gene>
<comment type="caution">
    <text evidence="1">The sequence shown here is derived from an EMBL/GenBank/DDBJ whole genome shotgun (WGS) entry which is preliminary data.</text>
</comment>
<evidence type="ECO:0000313" key="1">
    <source>
        <dbReference type="EMBL" id="GAI12725.1"/>
    </source>
</evidence>
<reference evidence="1" key="1">
    <citation type="journal article" date="2014" name="Front. Microbiol.">
        <title>High frequency of phylogenetically diverse reductive dehalogenase-homologous genes in deep subseafloor sedimentary metagenomes.</title>
        <authorList>
            <person name="Kawai M."/>
            <person name="Futagami T."/>
            <person name="Toyoda A."/>
            <person name="Takaki Y."/>
            <person name="Nishi S."/>
            <person name="Hori S."/>
            <person name="Arai W."/>
            <person name="Tsubouchi T."/>
            <person name="Morono Y."/>
            <person name="Uchiyama I."/>
            <person name="Ito T."/>
            <person name="Fujiyama A."/>
            <person name="Inagaki F."/>
            <person name="Takami H."/>
        </authorList>
    </citation>
    <scope>NUCLEOTIDE SEQUENCE</scope>
    <source>
        <strain evidence="1">Expedition CK06-06</strain>
    </source>
</reference>
<feature type="non-terminal residue" evidence="1">
    <location>
        <position position="1"/>
    </location>
</feature>